<dbReference type="Proteomes" id="UP000250043">
    <property type="component" value="Unassembled WGS sequence"/>
</dbReference>
<keyword evidence="1" id="KW-0472">Membrane</keyword>
<dbReference type="AlphaFoldDB" id="A0A8E2AYD9"/>
<keyword evidence="1" id="KW-0812">Transmembrane</keyword>
<evidence type="ECO:0000256" key="1">
    <source>
        <dbReference type="SAM" id="Phobius"/>
    </source>
</evidence>
<reference evidence="2 3" key="1">
    <citation type="submission" date="2016-07" db="EMBL/GenBank/DDBJ databases">
        <title>Draft genome of the white-rot fungus Obba rivulosa 3A-2.</title>
        <authorList>
            <consortium name="DOE Joint Genome Institute"/>
            <person name="Miettinen O."/>
            <person name="Riley R."/>
            <person name="Acob R."/>
            <person name="Barry K."/>
            <person name="Cullen D."/>
            <person name="De Vries R."/>
            <person name="Hainaut M."/>
            <person name="Hatakka A."/>
            <person name="Henrissat B."/>
            <person name="Hilden K."/>
            <person name="Kuo R."/>
            <person name="Labutti K."/>
            <person name="Lipzen A."/>
            <person name="Makela M.R."/>
            <person name="Sandor L."/>
            <person name="Spatafora J.W."/>
            <person name="Grigoriev I.V."/>
            <person name="Hibbett D.S."/>
        </authorList>
    </citation>
    <scope>NUCLEOTIDE SEQUENCE [LARGE SCALE GENOMIC DNA]</scope>
    <source>
        <strain evidence="2 3">3A-2</strain>
    </source>
</reference>
<keyword evidence="3" id="KW-1185">Reference proteome</keyword>
<dbReference type="EMBL" id="KV722405">
    <property type="protein sequence ID" value="OCH90362.1"/>
    <property type="molecule type" value="Genomic_DNA"/>
</dbReference>
<feature type="transmembrane region" description="Helical" evidence="1">
    <location>
        <begin position="26"/>
        <end position="49"/>
    </location>
</feature>
<evidence type="ECO:0000313" key="2">
    <source>
        <dbReference type="EMBL" id="OCH90362.1"/>
    </source>
</evidence>
<organism evidence="2 3">
    <name type="scientific">Obba rivulosa</name>
    <dbReference type="NCBI Taxonomy" id="1052685"/>
    <lineage>
        <taxon>Eukaryota</taxon>
        <taxon>Fungi</taxon>
        <taxon>Dikarya</taxon>
        <taxon>Basidiomycota</taxon>
        <taxon>Agaricomycotina</taxon>
        <taxon>Agaricomycetes</taxon>
        <taxon>Polyporales</taxon>
        <taxon>Gelatoporiaceae</taxon>
        <taxon>Obba</taxon>
    </lineage>
</organism>
<accession>A0A8E2AYD9</accession>
<gene>
    <name evidence="2" type="ORF">OBBRIDRAFT_835048</name>
</gene>
<sequence length="130" mass="13761">MSTAMTSQVAPSAKDLVKECVTPMHAVGLIIGSAHYVLSIIVTCLGMLLPSTKSDASDIVKGFQETGKKRRIAAEERAKALRASKLASALASDGSTTVLQRGERLYASIAGESPEVYVPPPQAPTQQDYQ</sequence>
<name>A0A8E2AYD9_9APHY</name>
<keyword evidence="1" id="KW-1133">Transmembrane helix</keyword>
<proteinExistence type="predicted"/>
<protein>
    <submittedName>
        <fullName evidence="2">Uncharacterized protein</fullName>
    </submittedName>
</protein>
<evidence type="ECO:0000313" key="3">
    <source>
        <dbReference type="Proteomes" id="UP000250043"/>
    </source>
</evidence>